<comment type="subcellular location">
    <subcellularLocation>
        <location evidence="1">Mitochondrion</location>
    </subcellularLocation>
</comment>
<keyword evidence="2" id="KW-0689">Ribosomal protein</keyword>
<feature type="domain" description="Large ribosomal subunit protein mL44 dsRNA binding" evidence="7">
    <location>
        <begin position="180"/>
        <end position="240"/>
    </location>
</feature>
<evidence type="ECO:0000256" key="3">
    <source>
        <dbReference type="ARBA" id="ARBA00023128"/>
    </source>
</evidence>
<dbReference type="SUPFAM" id="SSF54768">
    <property type="entry name" value="dsRNA-binding domain-like"/>
    <property type="match status" value="1"/>
</dbReference>
<dbReference type="GO" id="GO:0004525">
    <property type="term" value="F:ribonuclease III activity"/>
    <property type="evidence" value="ECO:0007669"/>
    <property type="project" value="InterPro"/>
</dbReference>
<dbReference type="InterPro" id="IPR036389">
    <property type="entry name" value="RNase_III_sf"/>
</dbReference>
<dbReference type="Pfam" id="PF22892">
    <property type="entry name" value="DSRM_MRPL44"/>
    <property type="match status" value="1"/>
</dbReference>
<evidence type="ECO:0000313" key="9">
    <source>
        <dbReference type="Proteomes" id="UP000240830"/>
    </source>
</evidence>
<reference evidence="8 9" key="1">
    <citation type="submission" date="2016-10" db="EMBL/GenBank/DDBJ databases">
        <title>The genome of Paramicrosporidium saccamoebae is the missing link in understanding Cryptomycota and Microsporidia evolution.</title>
        <authorList>
            <person name="Quandt C.A."/>
            <person name="Beaudet D."/>
            <person name="Corsaro D."/>
            <person name="Michel R."/>
            <person name="Corradi N."/>
            <person name="James T."/>
        </authorList>
    </citation>
    <scope>NUCLEOTIDE SEQUENCE [LARGE SCALE GENOMIC DNA]</scope>
    <source>
        <strain evidence="8 9">KSL3</strain>
    </source>
</reference>
<dbReference type="Proteomes" id="UP000240830">
    <property type="component" value="Unassembled WGS sequence"/>
</dbReference>
<dbReference type="GO" id="GO:0006396">
    <property type="term" value="P:RNA processing"/>
    <property type="evidence" value="ECO:0007669"/>
    <property type="project" value="InterPro"/>
</dbReference>
<evidence type="ECO:0000313" key="8">
    <source>
        <dbReference type="EMBL" id="PJF16452.1"/>
    </source>
</evidence>
<comment type="caution">
    <text evidence="8">The sequence shown here is derived from an EMBL/GenBank/DDBJ whole genome shotgun (WGS) entry which is preliminary data.</text>
</comment>
<protein>
    <recommendedName>
        <fullName evidence="6">Large ribosomal subunit protein mL44</fullName>
    </recommendedName>
</protein>
<evidence type="ECO:0000256" key="1">
    <source>
        <dbReference type="ARBA" id="ARBA00004173"/>
    </source>
</evidence>
<keyword evidence="9" id="KW-1185">Reference proteome</keyword>
<proteinExistence type="inferred from homology"/>
<evidence type="ECO:0000256" key="2">
    <source>
        <dbReference type="ARBA" id="ARBA00022980"/>
    </source>
</evidence>
<evidence type="ECO:0000256" key="4">
    <source>
        <dbReference type="ARBA" id="ARBA00023274"/>
    </source>
</evidence>
<keyword evidence="3" id="KW-0496">Mitochondrion</keyword>
<dbReference type="EMBL" id="MTSL01000220">
    <property type="protein sequence ID" value="PJF16452.1"/>
    <property type="molecule type" value="Genomic_DNA"/>
</dbReference>
<keyword evidence="4" id="KW-0687">Ribonucleoprotein</keyword>
<dbReference type="InterPro" id="IPR044444">
    <property type="entry name" value="Ribosomal_mL44_DSRM_metazoa"/>
</dbReference>
<evidence type="ECO:0000256" key="6">
    <source>
        <dbReference type="ARBA" id="ARBA00035187"/>
    </source>
</evidence>
<dbReference type="AlphaFoldDB" id="A0A2H9TF89"/>
<dbReference type="SUPFAM" id="SSF69065">
    <property type="entry name" value="RNase III domain-like"/>
    <property type="match status" value="1"/>
</dbReference>
<name>A0A2H9TF89_9FUNG</name>
<sequence>MRFFRVQRRSLYVGPSVVESVQSVFKKSNRTLRPSETAFSHRLGMHDVPERKFRAALAHPILPRSKPFSSFFEDYKTAGSEVLDIFVRDYVAARFARLPKDSTELAVQVYTTPSNVSAIARSTGIEYALIEFEGIPNISMPTLQAYVNKSSPDRAVNFKPTSVYSDIFMALLGVVFKEKLAHAMQHFHRTEPDYRLLHETGRQSSTSIYVVGVYSHGPSLLVAQERAAVEALRKLFIIDTPTAPRKSDCLLTYSPINTISALRDVLKLEPKRL</sequence>
<dbReference type="Gene3D" id="3.30.160.20">
    <property type="match status" value="1"/>
</dbReference>
<organism evidence="8 9">
    <name type="scientific">Paramicrosporidium saccamoebae</name>
    <dbReference type="NCBI Taxonomy" id="1246581"/>
    <lineage>
        <taxon>Eukaryota</taxon>
        <taxon>Fungi</taxon>
        <taxon>Fungi incertae sedis</taxon>
        <taxon>Cryptomycota</taxon>
        <taxon>Cryptomycota incertae sedis</taxon>
        <taxon>Paramicrosporidium</taxon>
    </lineage>
</organism>
<dbReference type="OrthoDB" id="67027at2759"/>
<evidence type="ECO:0000256" key="5">
    <source>
        <dbReference type="ARBA" id="ARBA00024034"/>
    </source>
</evidence>
<dbReference type="STRING" id="1246581.A0A2H9TF89"/>
<gene>
    <name evidence="8" type="ORF">PSACC_03731</name>
</gene>
<accession>A0A2H9TF89</accession>
<evidence type="ECO:0000259" key="7">
    <source>
        <dbReference type="Pfam" id="PF22892"/>
    </source>
</evidence>
<comment type="similarity">
    <text evidence="5">Belongs to the ribonuclease III family. Mitochondrion-specific ribosomal protein mL44 subfamily.</text>
</comment>